<evidence type="ECO:0000256" key="9">
    <source>
        <dbReference type="SAM" id="Phobius"/>
    </source>
</evidence>
<keyword evidence="4 11" id="KW-0808">Transferase</keyword>
<evidence type="ECO:0000256" key="6">
    <source>
        <dbReference type="ARBA" id="ARBA00022989"/>
    </source>
</evidence>
<dbReference type="PANTHER" id="PTHR30576:SF4">
    <property type="entry name" value="UNDECAPRENYL-PHOSPHATE GALACTOSE PHOSPHOTRANSFERASE"/>
    <property type="match status" value="1"/>
</dbReference>
<accession>A0ABZ2HMV2</accession>
<proteinExistence type="inferred from homology"/>
<comment type="similarity">
    <text evidence="2">Belongs to the bacterial sugar transferase family.</text>
</comment>
<keyword evidence="12" id="KW-1185">Reference proteome</keyword>
<evidence type="ECO:0000256" key="4">
    <source>
        <dbReference type="ARBA" id="ARBA00022679"/>
    </source>
</evidence>
<evidence type="ECO:0000313" key="11">
    <source>
        <dbReference type="EMBL" id="WWR46635.1"/>
    </source>
</evidence>
<sequence length="223" mass="25301">MAMMDHPHTRPFAHLTSTVSFVYSILGKRLLDLAIALLLLPILVPLIFLLWLLVRLQGGSGFYSHTRVGRNGAEFSCWKIRTMVPNAERLLAELLDADPKAADEWRRTQKLHRDPRITALGQFLRRTSLDELPQIWNVLRGDMSLVGPRPVTKPELDRYGSDAIVYLNLRPGITGLWQIMGRSDGCYDERLRLDMAYARAISPVQDLSLILRTGAVIFRPTGR</sequence>
<dbReference type="EMBL" id="CP146069">
    <property type="protein sequence ID" value="WWR46635.1"/>
    <property type="molecule type" value="Genomic_DNA"/>
</dbReference>
<keyword evidence="5 9" id="KW-0812">Transmembrane</keyword>
<evidence type="ECO:0000256" key="3">
    <source>
        <dbReference type="ARBA" id="ARBA00022475"/>
    </source>
</evidence>
<reference evidence="11 12" key="1">
    <citation type="submission" date="2023-10" db="EMBL/GenBank/DDBJ databases">
        <title>Roseovarius strain S88 nov., isolated from a marine algae.</title>
        <authorList>
            <person name="Lee M.W."/>
            <person name="Lee J.K."/>
            <person name="Kim J.M."/>
            <person name="Choi D.G."/>
            <person name="Baek J.H."/>
            <person name="Bayburt H."/>
            <person name="Jung J.J."/>
            <person name="Han D.M."/>
            <person name="Jeon C.O."/>
        </authorList>
    </citation>
    <scope>NUCLEOTIDE SEQUENCE [LARGE SCALE GENOMIC DNA]</scope>
    <source>
        <strain evidence="11 12">S88</strain>
    </source>
</reference>
<dbReference type="RefSeq" id="WP_338549483.1">
    <property type="nucleotide sequence ID" value="NZ_CP146069.1"/>
</dbReference>
<evidence type="ECO:0000256" key="2">
    <source>
        <dbReference type="ARBA" id="ARBA00006464"/>
    </source>
</evidence>
<feature type="transmembrane region" description="Helical" evidence="9">
    <location>
        <begin position="33"/>
        <end position="54"/>
    </location>
</feature>
<dbReference type="GO" id="GO:0016740">
    <property type="term" value="F:transferase activity"/>
    <property type="evidence" value="ECO:0007669"/>
    <property type="project" value="UniProtKB-KW"/>
</dbReference>
<dbReference type="InterPro" id="IPR003362">
    <property type="entry name" value="Bact_transf"/>
</dbReference>
<evidence type="ECO:0000259" key="10">
    <source>
        <dbReference type="Pfam" id="PF02397"/>
    </source>
</evidence>
<evidence type="ECO:0000256" key="8">
    <source>
        <dbReference type="ARBA" id="ARBA00023169"/>
    </source>
</evidence>
<organism evidence="11 12">
    <name type="scientific">Roseovarius phycicola</name>
    <dbReference type="NCBI Taxonomy" id="3080976"/>
    <lineage>
        <taxon>Bacteria</taxon>
        <taxon>Pseudomonadati</taxon>
        <taxon>Pseudomonadota</taxon>
        <taxon>Alphaproteobacteria</taxon>
        <taxon>Rhodobacterales</taxon>
        <taxon>Roseobacteraceae</taxon>
        <taxon>Roseovarius</taxon>
    </lineage>
</organism>
<keyword evidence="3" id="KW-1003">Cell membrane</keyword>
<comment type="subcellular location">
    <subcellularLocation>
        <location evidence="1">Cell membrane</location>
    </subcellularLocation>
</comment>
<dbReference type="Pfam" id="PF02397">
    <property type="entry name" value="Bac_transf"/>
    <property type="match status" value="1"/>
</dbReference>
<evidence type="ECO:0000256" key="1">
    <source>
        <dbReference type="ARBA" id="ARBA00004236"/>
    </source>
</evidence>
<evidence type="ECO:0000256" key="7">
    <source>
        <dbReference type="ARBA" id="ARBA00023136"/>
    </source>
</evidence>
<name>A0ABZ2HMV2_9RHOB</name>
<protein>
    <submittedName>
        <fullName evidence="11">Sugar transferase</fullName>
    </submittedName>
</protein>
<dbReference type="Proteomes" id="UP001364156">
    <property type="component" value="Chromosome"/>
</dbReference>
<evidence type="ECO:0000313" key="12">
    <source>
        <dbReference type="Proteomes" id="UP001364156"/>
    </source>
</evidence>
<keyword evidence="6 9" id="KW-1133">Transmembrane helix</keyword>
<evidence type="ECO:0000256" key="5">
    <source>
        <dbReference type="ARBA" id="ARBA00022692"/>
    </source>
</evidence>
<gene>
    <name evidence="11" type="ORF">RZ517_00125</name>
</gene>
<dbReference type="PANTHER" id="PTHR30576">
    <property type="entry name" value="COLANIC BIOSYNTHESIS UDP-GLUCOSE LIPID CARRIER TRANSFERASE"/>
    <property type="match status" value="1"/>
</dbReference>
<keyword evidence="8" id="KW-0270">Exopolysaccharide synthesis</keyword>
<feature type="domain" description="Bacterial sugar transferase" evidence="10">
    <location>
        <begin position="28"/>
        <end position="218"/>
    </location>
</feature>
<keyword evidence="7 9" id="KW-0472">Membrane</keyword>